<protein>
    <submittedName>
        <fullName evidence="2">Uncharacterized protein</fullName>
    </submittedName>
</protein>
<proteinExistence type="predicted"/>
<evidence type="ECO:0000313" key="3">
    <source>
        <dbReference type="Proteomes" id="UP000522333"/>
    </source>
</evidence>
<dbReference type="EMBL" id="JABAFY010000053">
    <property type="protein sequence ID" value="NME52971.1"/>
    <property type="molecule type" value="Genomic_DNA"/>
</dbReference>
<dbReference type="RefSeq" id="WP_168936272.1">
    <property type="nucleotide sequence ID" value="NZ_JABAFY010000053.1"/>
</dbReference>
<gene>
    <name evidence="2" type="ORF">HF854_10700</name>
</gene>
<reference evidence="2 3" key="1">
    <citation type="submission" date="2020-04" db="EMBL/GenBank/DDBJ databases">
        <authorList>
            <person name="Hitch T.C.A."/>
            <person name="Wylensek D."/>
            <person name="Clavel T."/>
        </authorList>
    </citation>
    <scope>NUCLEOTIDE SEQUENCE [LARGE SCALE GENOMIC DNA]</scope>
    <source>
        <strain evidence="2 3">PG-251-APC-1</strain>
    </source>
</reference>
<dbReference type="AlphaFoldDB" id="A0A848C9J1"/>
<dbReference type="Proteomes" id="UP000522333">
    <property type="component" value="Unassembled WGS sequence"/>
</dbReference>
<comment type="caution">
    <text evidence="2">The sequence shown here is derived from an EMBL/GenBank/DDBJ whole genome shotgun (WGS) entry which is preliminary data.</text>
</comment>
<name>A0A848C9J1_9BACT</name>
<sequence length="515" mass="56084">MALTPTVFVSTVVKDQVGKPVQGAVVEAKLTTVDRWQGYVVPKSYKGFTGADGICRLAVFPNELGTESSEYLFTVKLPDGTGFSALATVPNHDCHLHDITELEPYEPRGTGAVITSEVAAYADTAAKASRDALKSAQEARLFALDAVPDEDDPQSFGSAKYHAEHAARSAKAAADWAESGNSPGGEGTKSSKRWAESMTEHGNFSVFRIIFVTKLCLHRLSVRFRELLAKAEEKVNGLILSVEGTLQELVGTASSHADRAEKAAEEAGQARDEALEVLDSVDRYAASAQEHADRAANKANEAADSAKAAAGKVEEARGVVADAKLTFEKASSEAISEAKSWADKAETQAEEARVQAGRALEHTGTSCECAEDAKTAQKLAEKARDDAVAFVDNLVVARRYNWVQQAPLAEGDLVEVPDHTVNDGSLLVWCSGMLLQPVFEYEEVDRTHIRVLSDVPYTTFWCAIVVTGLDYWEKPLSLRWILWDDYQKVIDPDFLFDSGTVVFPEEEVDFSYRQP</sequence>
<feature type="region of interest" description="Disordered" evidence="1">
    <location>
        <begin position="172"/>
        <end position="194"/>
    </location>
</feature>
<evidence type="ECO:0000313" key="2">
    <source>
        <dbReference type="EMBL" id="NME52971.1"/>
    </source>
</evidence>
<accession>A0A848C9J1</accession>
<organism evidence="2 3">
    <name type="scientific">Desulfovibrio piger</name>
    <dbReference type="NCBI Taxonomy" id="901"/>
    <lineage>
        <taxon>Bacteria</taxon>
        <taxon>Pseudomonadati</taxon>
        <taxon>Thermodesulfobacteriota</taxon>
        <taxon>Desulfovibrionia</taxon>
        <taxon>Desulfovibrionales</taxon>
        <taxon>Desulfovibrionaceae</taxon>
        <taxon>Desulfovibrio</taxon>
    </lineage>
</organism>
<evidence type="ECO:0000256" key="1">
    <source>
        <dbReference type="SAM" id="MobiDB-lite"/>
    </source>
</evidence>